<dbReference type="GeneTree" id="ENSGT00390000002960"/>
<dbReference type="Pfam" id="PF03099">
    <property type="entry name" value="BPL_LplA_LipB"/>
    <property type="match status" value="1"/>
</dbReference>
<dbReference type="Proteomes" id="UP000008672">
    <property type="component" value="Unassembled WGS sequence"/>
</dbReference>
<evidence type="ECO:0000256" key="1">
    <source>
        <dbReference type="SAM" id="MobiDB-lite"/>
    </source>
</evidence>
<dbReference type="OMA" id="VEHCPLH"/>
<dbReference type="Pfam" id="PF02237">
    <property type="entry name" value="BPL_C"/>
    <property type="match status" value="1"/>
</dbReference>
<dbReference type="GO" id="GO:0004077">
    <property type="term" value="F:biotin--[biotin carboxyl-carrier protein] ligase activity"/>
    <property type="evidence" value="ECO:0007669"/>
    <property type="project" value="TreeGrafter"/>
</dbReference>
<dbReference type="PANTHER" id="PTHR12835:SF5">
    <property type="entry name" value="BIOTIN--PROTEIN LIGASE"/>
    <property type="match status" value="1"/>
</dbReference>
<dbReference type="EMBL" id="AFYH01093288">
    <property type="status" value="NOT_ANNOTATED_CDS"/>
    <property type="molecule type" value="Genomic_DNA"/>
</dbReference>
<dbReference type="EMBL" id="AFYH01093287">
    <property type="status" value="NOT_ANNOTATED_CDS"/>
    <property type="molecule type" value="Genomic_DNA"/>
</dbReference>
<dbReference type="EMBL" id="AFYH01093283">
    <property type="status" value="NOT_ANNOTATED_CDS"/>
    <property type="molecule type" value="Genomic_DNA"/>
</dbReference>
<evidence type="ECO:0000313" key="3">
    <source>
        <dbReference type="Ensembl" id="ENSLACP00000015872.1"/>
    </source>
</evidence>
<dbReference type="PROSITE" id="PS51733">
    <property type="entry name" value="BPL_LPL_CATALYTIC"/>
    <property type="match status" value="1"/>
</dbReference>
<dbReference type="InterPro" id="IPR003142">
    <property type="entry name" value="BPL_C"/>
</dbReference>
<dbReference type="InterPro" id="IPR004143">
    <property type="entry name" value="BPL_LPL_catalytic"/>
</dbReference>
<gene>
    <name evidence="3" type="primary">HLCS</name>
</gene>
<protein>
    <submittedName>
        <fullName evidence="3">Holocarboxylase synthetase</fullName>
    </submittedName>
</protein>
<evidence type="ECO:0000313" key="4">
    <source>
        <dbReference type="Proteomes" id="UP000008672"/>
    </source>
</evidence>
<dbReference type="EMBL" id="AFYH01093284">
    <property type="status" value="NOT_ANNOTATED_CDS"/>
    <property type="molecule type" value="Genomic_DNA"/>
</dbReference>
<dbReference type="FunCoup" id="H3B1V1">
    <property type="interactions" value="1293"/>
</dbReference>
<evidence type="ECO:0000259" key="2">
    <source>
        <dbReference type="PROSITE" id="PS51733"/>
    </source>
</evidence>
<dbReference type="eggNOG" id="KOG1536">
    <property type="taxonomic scope" value="Eukaryota"/>
</dbReference>
<keyword evidence="4" id="KW-1185">Reference proteome</keyword>
<organism evidence="3 4">
    <name type="scientific">Latimeria chalumnae</name>
    <name type="common">Coelacanth</name>
    <dbReference type="NCBI Taxonomy" id="7897"/>
    <lineage>
        <taxon>Eukaryota</taxon>
        <taxon>Metazoa</taxon>
        <taxon>Chordata</taxon>
        <taxon>Craniata</taxon>
        <taxon>Vertebrata</taxon>
        <taxon>Euteleostomi</taxon>
        <taxon>Coelacanthiformes</taxon>
        <taxon>Coelacanthidae</taxon>
        <taxon>Latimeria</taxon>
    </lineage>
</organism>
<dbReference type="Gene3D" id="3.30.930.10">
    <property type="entry name" value="Bira Bifunctional Protein, Domain 2"/>
    <property type="match status" value="1"/>
</dbReference>
<dbReference type="EMBL" id="AFYH01093291">
    <property type="status" value="NOT_ANNOTATED_CDS"/>
    <property type="molecule type" value="Genomic_DNA"/>
</dbReference>
<proteinExistence type="predicted"/>
<name>H3B1V1_LATCH</name>
<accession>H3B1V1</accession>
<dbReference type="AlphaFoldDB" id="H3B1V1"/>
<feature type="region of interest" description="Disordered" evidence="1">
    <location>
        <begin position="30"/>
        <end position="107"/>
    </location>
</feature>
<feature type="domain" description="BPL/LPL catalytic" evidence="2">
    <location>
        <begin position="469"/>
        <end position="664"/>
    </location>
</feature>
<reference evidence="3" key="2">
    <citation type="submission" date="2025-08" db="UniProtKB">
        <authorList>
            <consortium name="Ensembl"/>
        </authorList>
    </citation>
    <scope>IDENTIFICATION</scope>
</reference>
<dbReference type="HOGENOM" id="CLU_006150_2_0_1"/>
<dbReference type="InParanoid" id="H3B1V1"/>
<dbReference type="Bgee" id="ENSLACG00000013977">
    <property type="expression patterns" value="Expressed in pelvic fin"/>
</dbReference>
<reference evidence="4" key="1">
    <citation type="submission" date="2011-08" db="EMBL/GenBank/DDBJ databases">
        <title>The draft genome of Latimeria chalumnae.</title>
        <authorList>
            <person name="Di Palma F."/>
            <person name="Alfoldi J."/>
            <person name="Johnson J."/>
            <person name="Berlin A."/>
            <person name="Gnerre S."/>
            <person name="Jaffe D."/>
            <person name="MacCallum I."/>
            <person name="Young S."/>
            <person name="Walker B.J."/>
            <person name="Lander E."/>
            <person name="Lindblad-Toh K."/>
        </authorList>
    </citation>
    <scope>NUCLEOTIDE SEQUENCE [LARGE SCALE GENOMIC DNA]</scope>
    <source>
        <strain evidence="4">Wild caught</strain>
    </source>
</reference>
<dbReference type="EMBL" id="AFYH01093286">
    <property type="status" value="NOT_ANNOTATED_CDS"/>
    <property type="molecule type" value="Genomic_DNA"/>
</dbReference>
<dbReference type="SUPFAM" id="SSF55681">
    <property type="entry name" value="Class II aaRS and biotin synthetases"/>
    <property type="match status" value="1"/>
</dbReference>
<dbReference type="STRING" id="7897.ENSLACP00000015872"/>
<dbReference type="EMBL" id="AFYH01093285">
    <property type="status" value="NOT_ANNOTATED_CDS"/>
    <property type="molecule type" value="Genomic_DNA"/>
</dbReference>
<dbReference type="GO" id="GO:0005737">
    <property type="term" value="C:cytoplasm"/>
    <property type="evidence" value="ECO:0007669"/>
    <property type="project" value="TreeGrafter"/>
</dbReference>
<dbReference type="Ensembl" id="ENSLACT00000015982.1">
    <property type="protein sequence ID" value="ENSLACP00000015872.1"/>
    <property type="gene ID" value="ENSLACG00000013977.1"/>
</dbReference>
<dbReference type="InterPro" id="IPR045864">
    <property type="entry name" value="aa-tRNA-synth_II/BPL/LPL"/>
</dbReference>
<dbReference type="EMBL" id="AFYH01093289">
    <property type="status" value="NOT_ANNOTATED_CDS"/>
    <property type="molecule type" value="Genomic_DNA"/>
</dbReference>
<reference evidence="3" key="3">
    <citation type="submission" date="2025-09" db="UniProtKB">
        <authorList>
            <consortium name="Ensembl"/>
        </authorList>
    </citation>
    <scope>IDENTIFICATION</scope>
</reference>
<dbReference type="EMBL" id="AFYH01093290">
    <property type="status" value="NOT_ANNOTATED_CDS"/>
    <property type="molecule type" value="Genomic_DNA"/>
</dbReference>
<sequence length="738" mass="81714">MEGRLQMDDGLVPHKIVSVQLSELALQGLQEANLPSKENSTEEQGAKPRHASSQSTDSKDDPNQITGMISRAAGHGQTQLLAGKSTEELERDQNSVSRDPDDGCSENEQDLGWHRHLHLSSCHECLELETSTIESVKFASAENIPDLPDNYFGSPVHSAACGDGAGRFNRPEATGKPPNVLVYVGAQGMQADATFLQIKSVLLECIDRDSYVIYPLLEEQVLRDPWVDNAALLVIATMKPVPQEVHQIFMTYLSKGGKVLGLSGLFCFGGVKLSARNELKEKVQKMRYTKSDVALNILTSGSVFEKDVGSSFASGHQLWGQLENPEKHMIIVHQCYGDNGGEAILCQVHLEIPPESAAVQTSEAFNALKVSNAQRYEVLVDVLSSLSLSCEVKEVPCPTPLHLLTPKEEIRLPFLQWLWAQADSKGVVKSPKVSLKLLSPKEPAVQPTLTLVPVITEPADFSSELFDLNQYRQNLQTKSLGQIVLFAEVTTTTMDLFDGLMLQLPEEMGLIAIAVRQTQGKVTGWKLYFPPPQCFFFNVFIFIPHLYQRSPSIQFLKRSMIFRAALSLWSFFDIDLRLKWPNDIYYSDVMKLGGVLVTSTLMGTTFHVLIGCGFNVSNSSPTICINDLIAQYNKENGAELKPLGIDQLIARTVTVLENLINTFQDKGPNGILPLYYKHWLHSATSVRLWRDDGPVAQVIGLDDSGFLQVQQEDGSIVSVQPDGNSFDMLRNLIVTKTR</sequence>
<feature type="compositionally biased region" description="Basic and acidic residues" evidence="1">
    <location>
        <begin position="85"/>
        <end position="101"/>
    </location>
</feature>
<dbReference type="EMBL" id="AFYH01093282">
    <property type="status" value="NOT_ANNOTATED_CDS"/>
    <property type="molecule type" value="Genomic_DNA"/>
</dbReference>
<dbReference type="PANTHER" id="PTHR12835">
    <property type="entry name" value="BIOTIN PROTEIN LIGASE"/>
    <property type="match status" value="1"/>
</dbReference>